<dbReference type="Proteomes" id="UP000036987">
    <property type="component" value="Unassembled WGS sequence"/>
</dbReference>
<dbReference type="STRING" id="29655.A0A0K9PXJ8"/>
<dbReference type="Pfam" id="PF13855">
    <property type="entry name" value="LRR_8"/>
    <property type="match status" value="2"/>
</dbReference>
<dbReference type="PANTHER" id="PTHR48051">
    <property type="match status" value="1"/>
</dbReference>
<dbReference type="SMART" id="SM00364">
    <property type="entry name" value="LRR_BAC"/>
    <property type="match status" value="7"/>
</dbReference>
<comment type="similarity">
    <text evidence="3">Belongs to the SHOC2 family.</text>
</comment>
<dbReference type="SUPFAM" id="SSF52058">
    <property type="entry name" value="L domain-like"/>
    <property type="match status" value="1"/>
</dbReference>
<dbReference type="PANTHER" id="PTHR48051:SF1">
    <property type="entry name" value="RAS SUPPRESSOR PROTEIN 1"/>
    <property type="match status" value="1"/>
</dbReference>
<organism evidence="5 6">
    <name type="scientific">Zostera marina</name>
    <name type="common">Eelgrass</name>
    <dbReference type="NCBI Taxonomy" id="29655"/>
    <lineage>
        <taxon>Eukaryota</taxon>
        <taxon>Viridiplantae</taxon>
        <taxon>Streptophyta</taxon>
        <taxon>Embryophyta</taxon>
        <taxon>Tracheophyta</taxon>
        <taxon>Spermatophyta</taxon>
        <taxon>Magnoliopsida</taxon>
        <taxon>Liliopsida</taxon>
        <taxon>Zosteraceae</taxon>
        <taxon>Zostera</taxon>
    </lineage>
</organism>
<reference evidence="6" key="1">
    <citation type="journal article" date="2016" name="Nature">
        <title>The genome of the seagrass Zostera marina reveals angiosperm adaptation to the sea.</title>
        <authorList>
            <person name="Olsen J.L."/>
            <person name="Rouze P."/>
            <person name="Verhelst B."/>
            <person name="Lin Y.-C."/>
            <person name="Bayer T."/>
            <person name="Collen J."/>
            <person name="Dattolo E."/>
            <person name="De Paoli E."/>
            <person name="Dittami S."/>
            <person name="Maumus F."/>
            <person name="Michel G."/>
            <person name="Kersting A."/>
            <person name="Lauritano C."/>
            <person name="Lohaus R."/>
            <person name="Toepel M."/>
            <person name="Tonon T."/>
            <person name="Vanneste K."/>
            <person name="Amirebrahimi M."/>
            <person name="Brakel J."/>
            <person name="Bostroem C."/>
            <person name="Chovatia M."/>
            <person name="Grimwood J."/>
            <person name="Jenkins J.W."/>
            <person name="Jueterbock A."/>
            <person name="Mraz A."/>
            <person name="Stam W.T."/>
            <person name="Tice H."/>
            <person name="Bornberg-Bauer E."/>
            <person name="Green P.J."/>
            <person name="Pearson G.A."/>
            <person name="Procaccini G."/>
            <person name="Duarte C.M."/>
            <person name="Schmutz J."/>
            <person name="Reusch T.B.H."/>
            <person name="Van de Peer Y."/>
        </authorList>
    </citation>
    <scope>NUCLEOTIDE SEQUENCE [LARGE SCALE GENOMIC DNA]</scope>
    <source>
        <strain evidence="6">cv. Finnish</strain>
    </source>
</reference>
<dbReference type="PRINTS" id="PR00019">
    <property type="entry name" value="LEURICHRPT"/>
</dbReference>
<name>A0A0K9PXJ8_ZOSMR</name>
<protein>
    <submittedName>
        <fullName evidence="5">Leucine rich repeat protein</fullName>
    </submittedName>
</protein>
<dbReference type="PROSITE" id="PS51450">
    <property type="entry name" value="LRR"/>
    <property type="match status" value="3"/>
</dbReference>
<keyword evidence="6" id="KW-1185">Reference proteome</keyword>
<dbReference type="Gene3D" id="3.80.10.10">
    <property type="entry name" value="Ribonuclease Inhibitor"/>
    <property type="match status" value="2"/>
</dbReference>
<keyword evidence="1" id="KW-0433">Leucine-rich repeat</keyword>
<dbReference type="InterPro" id="IPR001611">
    <property type="entry name" value="Leu-rich_rpt"/>
</dbReference>
<proteinExistence type="inferred from homology"/>
<sequence>MEFIAEEGGGDKTMKSVVHQKNILSSVMTKMKKNRENKEETVFRKIDLSGMSLNSLSNPSLNLSLITKLDLSNNNLKTIPESLTARLLNLLELDVHSNQLTSLPNSIGCLSKLQVLNVSANLLKILPKSVDDCKCLEELNANFNRLETISKTMGYELSNLQKLSLNSNKLSFLPQSISHITTLRILDVHLNALQSLPEGLESLIHLKILNISQNFHRLCSIPPSIGLLMSLTELDISYNSISILPNSLGCLGKLKIFHAQGNPLVSPPMEIVEESIEAVRSYLNARMIGEEHEPRNKQSWFGSLIRCNSQSDVMPKMTTLSRNSSIDEKASPRYMSIFSPLRILSPGRTPK</sequence>
<evidence type="ECO:0000256" key="1">
    <source>
        <dbReference type="ARBA" id="ARBA00022614"/>
    </source>
</evidence>
<dbReference type="OMA" id="MIGEEHE"/>
<dbReference type="OrthoDB" id="1668230at2759"/>
<comment type="function">
    <text evidence="4">Leucine-rich repeat protein that likely mediates protein interactions, possibly in the context of signal transduction.</text>
</comment>
<keyword evidence="2" id="KW-0677">Repeat</keyword>
<evidence type="ECO:0000256" key="4">
    <source>
        <dbReference type="ARBA" id="ARBA00037519"/>
    </source>
</evidence>
<dbReference type="InterPro" id="IPR003591">
    <property type="entry name" value="Leu-rich_rpt_typical-subtyp"/>
</dbReference>
<dbReference type="SMART" id="SM00369">
    <property type="entry name" value="LRR_TYP"/>
    <property type="match status" value="6"/>
</dbReference>
<dbReference type="EMBL" id="LFYR01000525">
    <property type="protein sequence ID" value="KMZ73773.1"/>
    <property type="molecule type" value="Genomic_DNA"/>
</dbReference>
<evidence type="ECO:0000256" key="3">
    <source>
        <dbReference type="ARBA" id="ARBA00023786"/>
    </source>
</evidence>
<accession>A0A0K9PXJ8</accession>
<dbReference type="InterPro" id="IPR032675">
    <property type="entry name" value="LRR_dom_sf"/>
</dbReference>
<evidence type="ECO:0000256" key="2">
    <source>
        <dbReference type="ARBA" id="ARBA00022737"/>
    </source>
</evidence>
<comment type="caution">
    <text evidence="5">The sequence shown here is derived from an EMBL/GenBank/DDBJ whole genome shotgun (WGS) entry which is preliminary data.</text>
</comment>
<dbReference type="GO" id="GO:0035556">
    <property type="term" value="P:intracellular signal transduction"/>
    <property type="evidence" value="ECO:0000318"/>
    <property type="project" value="GO_Central"/>
</dbReference>
<dbReference type="AlphaFoldDB" id="A0A0K9PXJ8"/>
<evidence type="ECO:0000313" key="6">
    <source>
        <dbReference type="Proteomes" id="UP000036987"/>
    </source>
</evidence>
<dbReference type="InterPro" id="IPR050216">
    <property type="entry name" value="LRR_domain-containing"/>
</dbReference>
<gene>
    <name evidence="5" type="ORF">ZOSMA_140G00110</name>
</gene>
<dbReference type="Pfam" id="PF00560">
    <property type="entry name" value="LRR_1"/>
    <property type="match status" value="1"/>
</dbReference>
<evidence type="ECO:0000313" key="5">
    <source>
        <dbReference type="EMBL" id="KMZ73773.1"/>
    </source>
</evidence>